<evidence type="ECO:0000256" key="1">
    <source>
        <dbReference type="ARBA" id="ARBA00022679"/>
    </source>
</evidence>
<dbReference type="GO" id="GO:0004674">
    <property type="term" value="F:protein serine/threonine kinase activity"/>
    <property type="evidence" value="ECO:0007669"/>
    <property type="project" value="UniProtKB-KW"/>
</dbReference>
<feature type="domain" description="Protein kinase" evidence="7">
    <location>
        <begin position="3"/>
        <end position="263"/>
    </location>
</feature>
<name>A0ABD1NJS8_9FABA</name>
<keyword evidence="6" id="KW-0723">Serine/threonine-protein kinase</keyword>
<gene>
    <name evidence="8" type="ORF">Fmac_002387</name>
</gene>
<dbReference type="SUPFAM" id="SSF56112">
    <property type="entry name" value="Protein kinase-like (PK-like)"/>
    <property type="match status" value="1"/>
</dbReference>
<evidence type="ECO:0000313" key="9">
    <source>
        <dbReference type="Proteomes" id="UP001603857"/>
    </source>
</evidence>
<keyword evidence="4 5" id="KW-0067">ATP-binding</keyword>
<feature type="binding site" evidence="5">
    <location>
        <position position="36"/>
    </location>
    <ligand>
        <name>ATP</name>
        <dbReference type="ChEBI" id="CHEBI:30616"/>
    </ligand>
</feature>
<dbReference type="PROSITE" id="PS00108">
    <property type="entry name" value="PROTEIN_KINASE_ST"/>
    <property type="match status" value="1"/>
</dbReference>
<dbReference type="InterPro" id="IPR052751">
    <property type="entry name" value="Plant_MAPKKK"/>
</dbReference>
<dbReference type="InterPro" id="IPR011009">
    <property type="entry name" value="Kinase-like_dom_sf"/>
</dbReference>
<dbReference type="InterPro" id="IPR000719">
    <property type="entry name" value="Prot_kinase_dom"/>
</dbReference>
<dbReference type="AlphaFoldDB" id="A0ABD1NJS8"/>
<dbReference type="CDD" id="cd06606">
    <property type="entry name" value="STKc_MAPKKK"/>
    <property type="match status" value="1"/>
</dbReference>
<dbReference type="PANTHER" id="PTHR48011">
    <property type="entry name" value="CCR4-NOT TRANSCRIPTIONAL COMPLEX SUBUNIT CAF120-RELATED"/>
    <property type="match status" value="1"/>
</dbReference>
<evidence type="ECO:0000256" key="3">
    <source>
        <dbReference type="ARBA" id="ARBA00022777"/>
    </source>
</evidence>
<keyword evidence="9" id="KW-1185">Reference proteome</keyword>
<sequence length="353" mass="38987">MNWIRGDSLGSGSFATVNKVMNINASNLFPSPAAVKSTDVQTSASLKHEKEVLDRIGPFPHVIRCYGHDHTVEKGDHFYNVFLEHAGGGSLADKLRSSGGTLPEIYVRRCTRSVLEALRHIHAKGFVHCDVKLQNILVFDDGGVKVADFGLAKQRGEKVGKWECRGTPLFMSPETVNDNEYESPADIWALGCAVVEMVTGKPAWEVPSGSNIWALLIRIGVGEESPNIPQQLSEEGRDFLRKCFFKDPNTRWSAEMLLEHPFVKDHHVSFQKVDGSLPLPLPSPSPRTHFDFPDWASTVTASAPSSPDSGDWSHWEYELSSSSPATRLSRLLAGQPPADWSESAGWISVRTVR</sequence>
<keyword evidence="1" id="KW-0808">Transferase</keyword>
<proteinExistence type="inferred from homology"/>
<dbReference type="Proteomes" id="UP001603857">
    <property type="component" value="Unassembled WGS sequence"/>
</dbReference>
<keyword evidence="3" id="KW-0418">Kinase</keyword>
<reference evidence="8 9" key="1">
    <citation type="submission" date="2024-08" db="EMBL/GenBank/DDBJ databases">
        <title>Insights into the chromosomal genome structure of Flemingia macrophylla.</title>
        <authorList>
            <person name="Ding Y."/>
            <person name="Zhao Y."/>
            <person name="Bi W."/>
            <person name="Wu M."/>
            <person name="Zhao G."/>
            <person name="Gong Y."/>
            <person name="Li W."/>
            <person name="Zhang P."/>
        </authorList>
    </citation>
    <scope>NUCLEOTIDE SEQUENCE [LARGE SCALE GENOMIC DNA]</scope>
    <source>
        <strain evidence="8">DYQJB</strain>
        <tissue evidence="8">Leaf</tissue>
    </source>
</reference>
<evidence type="ECO:0000256" key="4">
    <source>
        <dbReference type="ARBA" id="ARBA00022840"/>
    </source>
</evidence>
<dbReference type="PROSITE" id="PS50011">
    <property type="entry name" value="PROTEIN_KINASE_DOM"/>
    <property type="match status" value="1"/>
</dbReference>
<evidence type="ECO:0000256" key="5">
    <source>
        <dbReference type="PROSITE-ProRule" id="PRU10141"/>
    </source>
</evidence>
<dbReference type="Pfam" id="PF00069">
    <property type="entry name" value="Pkinase"/>
    <property type="match status" value="1"/>
</dbReference>
<dbReference type="Gene3D" id="3.30.200.20">
    <property type="entry name" value="Phosphorylase Kinase, domain 1"/>
    <property type="match status" value="1"/>
</dbReference>
<evidence type="ECO:0000313" key="8">
    <source>
        <dbReference type="EMBL" id="KAL2348387.1"/>
    </source>
</evidence>
<dbReference type="InterPro" id="IPR017441">
    <property type="entry name" value="Protein_kinase_ATP_BS"/>
</dbReference>
<evidence type="ECO:0000256" key="2">
    <source>
        <dbReference type="ARBA" id="ARBA00022741"/>
    </source>
</evidence>
<comment type="caution">
    <text evidence="8">The sequence shown here is derived from an EMBL/GenBank/DDBJ whole genome shotgun (WGS) entry which is preliminary data.</text>
</comment>
<protein>
    <recommendedName>
        <fullName evidence="7">Protein kinase domain-containing protein</fullName>
    </recommendedName>
</protein>
<keyword evidence="2 5" id="KW-0547">Nucleotide-binding</keyword>
<dbReference type="Gene3D" id="1.10.510.10">
    <property type="entry name" value="Transferase(Phosphotransferase) domain 1"/>
    <property type="match status" value="1"/>
</dbReference>
<dbReference type="PANTHER" id="PTHR48011:SF18">
    <property type="entry name" value="MITOGEN-ACTIVATED PROTEIN KINASE KINASE KINASE 19-RELATED"/>
    <property type="match status" value="1"/>
</dbReference>
<organism evidence="8 9">
    <name type="scientific">Flemingia macrophylla</name>
    <dbReference type="NCBI Taxonomy" id="520843"/>
    <lineage>
        <taxon>Eukaryota</taxon>
        <taxon>Viridiplantae</taxon>
        <taxon>Streptophyta</taxon>
        <taxon>Embryophyta</taxon>
        <taxon>Tracheophyta</taxon>
        <taxon>Spermatophyta</taxon>
        <taxon>Magnoliopsida</taxon>
        <taxon>eudicotyledons</taxon>
        <taxon>Gunneridae</taxon>
        <taxon>Pentapetalae</taxon>
        <taxon>rosids</taxon>
        <taxon>fabids</taxon>
        <taxon>Fabales</taxon>
        <taxon>Fabaceae</taxon>
        <taxon>Papilionoideae</taxon>
        <taxon>50 kb inversion clade</taxon>
        <taxon>NPAAA clade</taxon>
        <taxon>indigoferoid/millettioid clade</taxon>
        <taxon>Phaseoleae</taxon>
        <taxon>Flemingia</taxon>
    </lineage>
</organism>
<comment type="similarity">
    <text evidence="6">Belongs to the protein kinase superfamily.</text>
</comment>
<dbReference type="GO" id="GO:0005524">
    <property type="term" value="F:ATP binding"/>
    <property type="evidence" value="ECO:0007669"/>
    <property type="project" value="UniProtKB-UniRule"/>
</dbReference>
<evidence type="ECO:0000259" key="7">
    <source>
        <dbReference type="PROSITE" id="PS50011"/>
    </source>
</evidence>
<dbReference type="SMART" id="SM00220">
    <property type="entry name" value="S_TKc"/>
    <property type="match status" value="1"/>
</dbReference>
<dbReference type="EMBL" id="JBGMDY010000001">
    <property type="protein sequence ID" value="KAL2348387.1"/>
    <property type="molecule type" value="Genomic_DNA"/>
</dbReference>
<dbReference type="PROSITE" id="PS00107">
    <property type="entry name" value="PROTEIN_KINASE_ATP"/>
    <property type="match status" value="1"/>
</dbReference>
<accession>A0ABD1NJS8</accession>
<dbReference type="InterPro" id="IPR008271">
    <property type="entry name" value="Ser/Thr_kinase_AS"/>
</dbReference>
<evidence type="ECO:0000256" key="6">
    <source>
        <dbReference type="RuleBase" id="RU000304"/>
    </source>
</evidence>